<feature type="compositionally biased region" description="Polar residues" evidence="1">
    <location>
        <begin position="36"/>
        <end position="52"/>
    </location>
</feature>
<comment type="caution">
    <text evidence="2">The sequence shown here is derived from an EMBL/GenBank/DDBJ whole genome shotgun (WGS) entry which is preliminary data.</text>
</comment>
<keyword evidence="3" id="KW-1185">Reference proteome</keyword>
<dbReference type="EMBL" id="MBFS01002452">
    <property type="protein sequence ID" value="PVU97188.1"/>
    <property type="molecule type" value="Genomic_DNA"/>
</dbReference>
<proteinExistence type="predicted"/>
<evidence type="ECO:0000313" key="3">
    <source>
        <dbReference type="Proteomes" id="UP000245609"/>
    </source>
</evidence>
<reference evidence="2 3" key="1">
    <citation type="journal article" date="2018" name="MBio">
        <title>Comparative Genomics Reveals the Core Gene Toolbox for the Fungus-Insect Symbiosis.</title>
        <authorList>
            <person name="Wang Y."/>
            <person name="Stata M."/>
            <person name="Wang W."/>
            <person name="Stajich J.E."/>
            <person name="White M.M."/>
            <person name="Moncalvo J.M."/>
        </authorList>
    </citation>
    <scope>NUCLEOTIDE SEQUENCE [LARGE SCALE GENOMIC DNA]</scope>
    <source>
        <strain evidence="2 3">SC-DP-2</strain>
    </source>
</reference>
<dbReference type="Proteomes" id="UP000245609">
    <property type="component" value="Unassembled WGS sequence"/>
</dbReference>
<name>A0A2T9YXY3_9FUNG</name>
<accession>A0A2T9YXY3</accession>
<protein>
    <submittedName>
        <fullName evidence="2">Uncharacterized protein</fullName>
    </submittedName>
</protein>
<feature type="compositionally biased region" description="Basic and acidic residues" evidence="1">
    <location>
        <begin position="53"/>
        <end position="62"/>
    </location>
</feature>
<sequence length="358" mass="40503">CLKMDPNPLEPILGGYGIPRGMEGDKRLKPPRNKQPLLSYNSLSSQGKINKSQKNEKSNRAKDKSKKIFLFNSSEIFSEQKSLNKDKGSNFIEQSSPIASVSQKKKNVHYPEFDRTPVKKSYFLNPELIPDPNLLFQNKGNNVNQLENIAISSVEIKVLDSNKSVSPSNLNVEDPENSPPPPFPFVQDKEIPSEYIPNNHNRMPEHTNLPVQKDTENAIGFTEENSIFLQRDSLGLTIEKPEKFSSGTPQSPQSQDLASESKIFYEISNGHNHYKYHDFDYVSFSQDDLLSPDSFTDFPREQMHKGSIENQFESDSTNVIASSSVSVLNPKDQTLVPNTKHFLVSQILEPHNYESCIK</sequence>
<organism evidence="2 3">
    <name type="scientific">Smittium megazygosporum</name>
    <dbReference type="NCBI Taxonomy" id="133381"/>
    <lineage>
        <taxon>Eukaryota</taxon>
        <taxon>Fungi</taxon>
        <taxon>Fungi incertae sedis</taxon>
        <taxon>Zoopagomycota</taxon>
        <taxon>Kickxellomycotina</taxon>
        <taxon>Harpellomycetes</taxon>
        <taxon>Harpellales</taxon>
        <taxon>Legeriomycetaceae</taxon>
        <taxon>Smittium</taxon>
    </lineage>
</organism>
<gene>
    <name evidence="2" type="ORF">BB560_005754</name>
</gene>
<feature type="region of interest" description="Disordered" evidence="1">
    <location>
        <begin position="1"/>
        <end position="65"/>
    </location>
</feature>
<feature type="non-terminal residue" evidence="2">
    <location>
        <position position="1"/>
    </location>
</feature>
<feature type="non-terminal residue" evidence="2">
    <location>
        <position position="358"/>
    </location>
</feature>
<dbReference type="AlphaFoldDB" id="A0A2T9YXY3"/>
<evidence type="ECO:0000256" key="1">
    <source>
        <dbReference type="SAM" id="MobiDB-lite"/>
    </source>
</evidence>
<evidence type="ECO:0000313" key="2">
    <source>
        <dbReference type="EMBL" id="PVU97188.1"/>
    </source>
</evidence>